<reference evidence="1" key="1">
    <citation type="journal article" date="2020" name="Nature">
        <title>Giant virus diversity and host interactions through global metagenomics.</title>
        <authorList>
            <person name="Schulz F."/>
            <person name="Roux S."/>
            <person name="Paez-Espino D."/>
            <person name="Jungbluth S."/>
            <person name="Walsh D.A."/>
            <person name="Denef V.J."/>
            <person name="McMahon K.D."/>
            <person name="Konstantinidis K.T."/>
            <person name="Eloe-Fadrosh E.A."/>
            <person name="Kyrpides N.C."/>
            <person name="Woyke T."/>
        </authorList>
    </citation>
    <scope>NUCLEOTIDE SEQUENCE</scope>
    <source>
        <strain evidence="1">GVMAG-S-1038524-41</strain>
    </source>
</reference>
<dbReference type="InterPro" id="IPR036410">
    <property type="entry name" value="HSP_DnaJ_Cys-rich_dom_sf"/>
</dbReference>
<proteinExistence type="predicted"/>
<accession>A0A6C0JTV4</accession>
<dbReference type="EMBL" id="MN740673">
    <property type="protein sequence ID" value="QHU07114.1"/>
    <property type="molecule type" value="Genomic_DNA"/>
</dbReference>
<dbReference type="AlphaFoldDB" id="A0A6C0JTV4"/>
<organism evidence="1">
    <name type="scientific">viral metagenome</name>
    <dbReference type="NCBI Taxonomy" id="1070528"/>
    <lineage>
        <taxon>unclassified sequences</taxon>
        <taxon>metagenomes</taxon>
        <taxon>organismal metagenomes</taxon>
    </lineage>
</organism>
<protein>
    <submittedName>
        <fullName evidence="1">Uncharacterized protein</fullName>
    </submittedName>
</protein>
<evidence type="ECO:0000313" key="1">
    <source>
        <dbReference type="EMBL" id="QHU07114.1"/>
    </source>
</evidence>
<sequence length="66" mass="7664">MGMILSRFGDNNCSTCDGIGKYSSYRDCYECHGTGRHYSIIRAFYSTKGTIQESYINYRLKEYIPK</sequence>
<dbReference type="SUPFAM" id="SSF57938">
    <property type="entry name" value="DnaJ/Hsp40 cysteine-rich domain"/>
    <property type="match status" value="1"/>
</dbReference>
<name>A0A6C0JTV4_9ZZZZ</name>